<name>A0ABN2UF80_9ACTN</name>
<dbReference type="RefSeq" id="WP_344667164.1">
    <property type="nucleotide sequence ID" value="NZ_BAAAQN010000022.1"/>
</dbReference>
<evidence type="ECO:0000313" key="2">
    <source>
        <dbReference type="Proteomes" id="UP001500751"/>
    </source>
</evidence>
<comment type="caution">
    <text evidence="1">The sequence shown here is derived from an EMBL/GenBank/DDBJ whole genome shotgun (WGS) entry which is preliminary data.</text>
</comment>
<reference evidence="1 2" key="1">
    <citation type="journal article" date="2019" name="Int. J. Syst. Evol. Microbiol.">
        <title>The Global Catalogue of Microorganisms (GCM) 10K type strain sequencing project: providing services to taxonomists for standard genome sequencing and annotation.</title>
        <authorList>
            <consortium name="The Broad Institute Genomics Platform"/>
            <consortium name="The Broad Institute Genome Sequencing Center for Infectious Disease"/>
            <person name="Wu L."/>
            <person name="Ma J."/>
        </authorList>
    </citation>
    <scope>NUCLEOTIDE SEQUENCE [LARGE SCALE GENOMIC DNA]</scope>
    <source>
        <strain evidence="1 2">JCM 16014</strain>
    </source>
</reference>
<dbReference type="EMBL" id="BAAAQN010000022">
    <property type="protein sequence ID" value="GAA2035413.1"/>
    <property type="molecule type" value="Genomic_DNA"/>
</dbReference>
<sequence>MTSRPRHAPVPLAELLALADAIPADLVALELRRRRIKAVTTPNGCRYRLYRAEKAIAAHAWIVARKDDWRLARKALKFAADRVEQLRTRRTVSRAADPDLSGVDMSIAFTGIFRGAHGPSTSRGGPA</sequence>
<dbReference type="Proteomes" id="UP001500751">
    <property type="component" value="Unassembled WGS sequence"/>
</dbReference>
<protein>
    <submittedName>
        <fullName evidence="1">Uncharacterized protein</fullName>
    </submittedName>
</protein>
<keyword evidence="2" id="KW-1185">Reference proteome</keyword>
<proteinExistence type="predicted"/>
<evidence type="ECO:0000313" key="1">
    <source>
        <dbReference type="EMBL" id="GAA2035413.1"/>
    </source>
</evidence>
<accession>A0ABN2UF80</accession>
<organism evidence="1 2">
    <name type="scientific">Catenulispora yoronensis</name>
    <dbReference type="NCBI Taxonomy" id="450799"/>
    <lineage>
        <taxon>Bacteria</taxon>
        <taxon>Bacillati</taxon>
        <taxon>Actinomycetota</taxon>
        <taxon>Actinomycetes</taxon>
        <taxon>Catenulisporales</taxon>
        <taxon>Catenulisporaceae</taxon>
        <taxon>Catenulispora</taxon>
    </lineage>
</organism>
<gene>
    <name evidence="1" type="ORF">GCM10009839_40150</name>
</gene>